<feature type="transmembrane region" description="Helical" evidence="1">
    <location>
        <begin position="12"/>
        <end position="33"/>
    </location>
</feature>
<keyword evidence="1" id="KW-0812">Transmembrane</keyword>
<organism evidence="2">
    <name type="scientific">marine metagenome</name>
    <dbReference type="NCBI Taxonomy" id="408172"/>
    <lineage>
        <taxon>unclassified sequences</taxon>
        <taxon>metagenomes</taxon>
        <taxon>ecological metagenomes</taxon>
    </lineage>
</organism>
<evidence type="ECO:0000313" key="2">
    <source>
        <dbReference type="EMBL" id="SVD25035.1"/>
    </source>
</evidence>
<feature type="non-terminal residue" evidence="2">
    <location>
        <position position="77"/>
    </location>
</feature>
<keyword evidence="1" id="KW-1133">Transmembrane helix</keyword>
<evidence type="ECO:0000256" key="1">
    <source>
        <dbReference type="SAM" id="Phobius"/>
    </source>
</evidence>
<gene>
    <name evidence="2" type="ORF">METZ01_LOCUS377889</name>
</gene>
<dbReference type="EMBL" id="UINC01138843">
    <property type="protein sequence ID" value="SVD25035.1"/>
    <property type="molecule type" value="Genomic_DNA"/>
</dbReference>
<reference evidence="2" key="1">
    <citation type="submission" date="2018-05" db="EMBL/GenBank/DDBJ databases">
        <authorList>
            <person name="Lanie J.A."/>
            <person name="Ng W.-L."/>
            <person name="Kazmierczak K.M."/>
            <person name="Andrzejewski T.M."/>
            <person name="Davidsen T.M."/>
            <person name="Wayne K.J."/>
            <person name="Tettelin H."/>
            <person name="Glass J.I."/>
            <person name="Rusch D."/>
            <person name="Podicherti R."/>
            <person name="Tsui H.-C.T."/>
            <person name="Winkler M.E."/>
        </authorList>
    </citation>
    <scope>NUCLEOTIDE SEQUENCE</scope>
</reference>
<keyword evidence="1" id="KW-0472">Membrane</keyword>
<accession>A0A382TTI7</accession>
<dbReference type="AlphaFoldDB" id="A0A382TTI7"/>
<name>A0A382TTI7_9ZZZZ</name>
<sequence>MPLFFHKHRNFFINFGTSLILVGQIFWSSSLMATNKFFSAIDDLPLMAGLAEVRGSTLVFSKPQGRIVEVIAEGVEN</sequence>
<proteinExistence type="predicted"/>
<protein>
    <submittedName>
        <fullName evidence="2">Uncharacterized protein</fullName>
    </submittedName>
</protein>